<dbReference type="Pfam" id="PF03788">
    <property type="entry name" value="LrgA"/>
    <property type="match status" value="1"/>
</dbReference>
<accession>A0A9X7YRL0</accession>
<dbReference type="GO" id="GO:0005886">
    <property type="term" value="C:plasma membrane"/>
    <property type="evidence" value="ECO:0007669"/>
    <property type="project" value="UniProtKB-SubCell"/>
</dbReference>
<sequence>MKRRTGVLKGLFVLVLLQIAGTTLSSLWLPMLPGPIVGLVLLLLGLAFLGAVPESLQKAASLLLQYLPLMLMIHAAGIMTSYELLFDEFAVVIVALLASLLVTIPVCGWLLQFLARRMGGEQP</sequence>
<evidence type="ECO:0000313" key="7">
    <source>
        <dbReference type="EMBL" id="QQN51021.1"/>
    </source>
</evidence>
<dbReference type="InterPro" id="IPR005538">
    <property type="entry name" value="LrgA/CidA"/>
</dbReference>
<organism evidence="7 8">
    <name type="scientific">Stutzerimonas balearica</name>
    <dbReference type="NCBI Taxonomy" id="74829"/>
    <lineage>
        <taxon>Bacteria</taxon>
        <taxon>Pseudomonadati</taxon>
        <taxon>Pseudomonadota</taxon>
        <taxon>Gammaproteobacteria</taxon>
        <taxon>Pseudomonadales</taxon>
        <taxon>Pseudomonadaceae</taxon>
        <taxon>Stutzerimonas</taxon>
    </lineage>
</organism>
<feature type="transmembrane region" description="Helical" evidence="6">
    <location>
        <begin position="7"/>
        <end position="29"/>
    </location>
</feature>
<keyword evidence="5 6" id="KW-0472">Membrane</keyword>
<reference evidence="7 8" key="1">
    <citation type="submission" date="2020-12" db="EMBL/GenBank/DDBJ databases">
        <title>FDA dAtabase for Regulatory Grade micrObial Sequences (FDA-ARGOS): Supporting development and validation of Infectious Disease Dx tests.</title>
        <authorList>
            <person name="Sproer C."/>
            <person name="Gronow S."/>
            <person name="Severitt S."/>
            <person name="Schroder I."/>
            <person name="Tallon L."/>
            <person name="Sadzewicz L."/>
            <person name="Zhao X."/>
            <person name="Boylan J."/>
            <person name="Ott S."/>
            <person name="Bowen H."/>
            <person name="Vavikolanu K."/>
            <person name="Mehta A."/>
            <person name="Aluvathingal J."/>
            <person name="Nadendla S."/>
            <person name="Lowell S."/>
            <person name="Myers T."/>
            <person name="Yan Y."/>
            <person name="Sichtig H."/>
        </authorList>
    </citation>
    <scope>NUCLEOTIDE SEQUENCE [LARGE SCALE GENOMIC DNA]</scope>
    <source>
        <strain evidence="7 8">FDAARGOS_1013</strain>
    </source>
</reference>
<keyword evidence="3 6" id="KW-0812">Transmembrane</keyword>
<evidence type="ECO:0000256" key="5">
    <source>
        <dbReference type="ARBA" id="ARBA00023136"/>
    </source>
</evidence>
<evidence type="ECO:0000313" key="8">
    <source>
        <dbReference type="Proteomes" id="UP000595933"/>
    </source>
</evidence>
<feature type="transmembrane region" description="Helical" evidence="6">
    <location>
        <begin position="59"/>
        <end position="77"/>
    </location>
</feature>
<comment type="subcellular location">
    <subcellularLocation>
        <location evidence="1">Cell membrane</location>
        <topology evidence="1">Multi-pass membrane protein</topology>
    </subcellularLocation>
</comment>
<dbReference type="EMBL" id="CP067013">
    <property type="protein sequence ID" value="QQN51021.1"/>
    <property type="molecule type" value="Genomic_DNA"/>
</dbReference>
<evidence type="ECO:0000256" key="4">
    <source>
        <dbReference type="ARBA" id="ARBA00022989"/>
    </source>
</evidence>
<name>A0A9X7YRL0_9GAMM</name>
<gene>
    <name evidence="7" type="ORF">I6H70_00635</name>
</gene>
<feature type="transmembrane region" description="Helical" evidence="6">
    <location>
        <begin position="35"/>
        <end position="52"/>
    </location>
</feature>
<dbReference type="Proteomes" id="UP000595933">
    <property type="component" value="Chromosome"/>
</dbReference>
<dbReference type="PANTHER" id="PTHR33931">
    <property type="entry name" value="HOLIN-LIKE PROTEIN CIDA-RELATED"/>
    <property type="match status" value="1"/>
</dbReference>
<evidence type="ECO:0000256" key="6">
    <source>
        <dbReference type="SAM" id="Phobius"/>
    </source>
</evidence>
<keyword evidence="2" id="KW-1003">Cell membrane</keyword>
<evidence type="ECO:0000256" key="3">
    <source>
        <dbReference type="ARBA" id="ARBA00022692"/>
    </source>
</evidence>
<proteinExistence type="predicted"/>
<dbReference type="AlphaFoldDB" id="A0A9X7YRL0"/>
<dbReference type="PANTHER" id="PTHR33931:SF2">
    <property type="entry name" value="HOLIN-LIKE PROTEIN CIDA"/>
    <property type="match status" value="1"/>
</dbReference>
<feature type="transmembrane region" description="Helical" evidence="6">
    <location>
        <begin position="89"/>
        <end position="111"/>
    </location>
</feature>
<keyword evidence="4 6" id="KW-1133">Transmembrane helix</keyword>
<protein>
    <submittedName>
        <fullName evidence="7">CidA/LrgA family protein</fullName>
    </submittedName>
</protein>
<evidence type="ECO:0000256" key="1">
    <source>
        <dbReference type="ARBA" id="ARBA00004651"/>
    </source>
</evidence>
<evidence type="ECO:0000256" key="2">
    <source>
        <dbReference type="ARBA" id="ARBA00022475"/>
    </source>
</evidence>